<keyword evidence="12" id="KW-0233">DNA recombination</keyword>
<dbReference type="Pfam" id="PF00665">
    <property type="entry name" value="rve"/>
    <property type="match status" value="1"/>
</dbReference>
<evidence type="ECO:0000256" key="9">
    <source>
        <dbReference type="ARBA" id="ARBA00022908"/>
    </source>
</evidence>
<dbReference type="PANTHER" id="PTHR42648">
    <property type="entry name" value="TRANSPOSASE, PUTATIVE-RELATED"/>
    <property type="match status" value="1"/>
</dbReference>
<feature type="non-terminal residue" evidence="16">
    <location>
        <position position="1"/>
    </location>
</feature>
<dbReference type="InterPro" id="IPR012337">
    <property type="entry name" value="RNaseH-like_sf"/>
</dbReference>
<evidence type="ECO:0000256" key="3">
    <source>
        <dbReference type="ARBA" id="ARBA00022722"/>
    </source>
</evidence>
<proteinExistence type="predicted"/>
<evidence type="ECO:0000313" key="16">
    <source>
        <dbReference type="EMBL" id="KNZ64012.1"/>
    </source>
</evidence>
<dbReference type="GO" id="GO:0005634">
    <property type="term" value="C:nucleus"/>
    <property type="evidence" value="ECO:0007669"/>
    <property type="project" value="UniProtKB-ARBA"/>
</dbReference>
<dbReference type="GO" id="GO:0016787">
    <property type="term" value="F:hydrolase activity"/>
    <property type="evidence" value="ECO:0007669"/>
    <property type="project" value="UniProtKB-KW"/>
</dbReference>
<dbReference type="GO" id="GO:0003723">
    <property type="term" value="F:RNA binding"/>
    <property type="evidence" value="ECO:0007669"/>
    <property type="project" value="UniProtKB-KW"/>
</dbReference>
<dbReference type="Proteomes" id="UP000037035">
    <property type="component" value="Unassembled WGS sequence"/>
</dbReference>
<keyword evidence="11" id="KW-0239">DNA-directed DNA polymerase</keyword>
<keyword evidence="7" id="KW-0460">Magnesium</keyword>
<keyword evidence="9" id="KW-0229">DNA integration</keyword>
<evidence type="ECO:0000256" key="12">
    <source>
        <dbReference type="ARBA" id="ARBA00023172"/>
    </source>
</evidence>
<dbReference type="AlphaFoldDB" id="A0A0L6VTR8"/>
<evidence type="ECO:0000256" key="4">
    <source>
        <dbReference type="ARBA" id="ARBA00022723"/>
    </source>
</evidence>
<keyword evidence="10" id="KW-0695">RNA-directed DNA polymerase</keyword>
<keyword evidence="17" id="KW-1185">Reference proteome</keyword>
<comment type="caution">
    <text evidence="16">The sequence shown here is derived from an EMBL/GenBank/DDBJ whole genome shotgun (WGS) entry which is preliminary data.</text>
</comment>
<evidence type="ECO:0000256" key="13">
    <source>
        <dbReference type="ARBA" id="ARBA00048173"/>
    </source>
</evidence>
<evidence type="ECO:0000256" key="10">
    <source>
        <dbReference type="ARBA" id="ARBA00022918"/>
    </source>
</evidence>
<reference evidence="16 17" key="1">
    <citation type="submission" date="2015-08" db="EMBL/GenBank/DDBJ databases">
        <title>Next Generation Sequencing and Analysis of the Genome of Puccinia sorghi L Schw, the Causal Agent of Maize Common Rust.</title>
        <authorList>
            <person name="Rochi L."/>
            <person name="Burguener G."/>
            <person name="Darino M."/>
            <person name="Turjanski A."/>
            <person name="Kreff E."/>
            <person name="Dieguez M.J."/>
            <person name="Sacco F."/>
        </authorList>
    </citation>
    <scope>NUCLEOTIDE SEQUENCE [LARGE SCALE GENOMIC DNA]</scope>
    <source>
        <strain evidence="16 17">RO10H11247</strain>
    </source>
</reference>
<dbReference type="SUPFAM" id="SSF53098">
    <property type="entry name" value="Ribonuclease H-like"/>
    <property type="match status" value="1"/>
</dbReference>
<name>A0A0L6VTR8_9BASI</name>
<dbReference type="InterPro" id="IPR036397">
    <property type="entry name" value="RNaseH_sf"/>
</dbReference>
<gene>
    <name evidence="16" type="ORF">VP01_10765g1</name>
</gene>
<feature type="non-terminal residue" evidence="16">
    <location>
        <position position="170"/>
    </location>
</feature>
<dbReference type="InterPro" id="IPR001584">
    <property type="entry name" value="Integrase_cat-core"/>
</dbReference>
<protein>
    <recommendedName>
        <fullName evidence="15">Integrase catalytic domain-containing protein</fullName>
    </recommendedName>
</protein>
<keyword evidence="3" id="KW-0540">Nuclease</keyword>
<keyword evidence="1" id="KW-0815">Transposition</keyword>
<evidence type="ECO:0000256" key="1">
    <source>
        <dbReference type="ARBA" id="ARBA00022578"/>
    </source>
</evidence>
<evidence type="ECO:0000256" key="2">
    <source>
        <dbReference type="ARBA" id="ARBA00022695"/>
    </source>
</evidence>
<dbReference type="EMBL" id="LAVV01000849">
    <property type="protein sequence ID" value="KNZ64012.1"/>
    <property type="molecule type" value="Genomic_DNA"/>
</dbReference>
<evidence type="ECO:0000256" key="8">
    <source>
        <dbReference type="ARBA" id="ARBA00022884"/>
    </source>
</evidence>
<keyword evidence="5" id="KW-0255">Endonuclease</keyword>
<feature type="domain" description="Integrase catalytic" evidence="15">
    <location>
        <begin position="11"/>
        <end position="95"/>
    </location>
</feature>
<dbReference type="GO" id="GO:0003887">
    <property type="term" value="F:DNA-directed DNA polymerase activity"/>
    <property type="evidence" value="ECO:0007669"/>
    <property type="project" value="UniProtKB-KW"/>
</dbReference>
<evidence type="ECO:0000256" key="14">
    <source>
        <dbReference type="ARBA" id="ARBA00049244"/>
    </source>
</evidence>
<comment type="catalytic activity">
    <reaction evidence="13">
        <text>DNA(n) + a 2'-deoxyribonucleoside 5'-triphosphate = DNA(n+1) + diphosphate</text>
        <dbReference type="Rhea" id="RHEA:22508"/>
        <dbReference type="Rhea" id="RHEA-COMP:17339"/>
        <dbReference type="Rhea" id="RHEA-COMP:17340"/>
        <dbReference type="ChEBI" id="CHEBI:33019"/>
        <dbReference type="ChEBI" id="CHEBI:61560"/>
        <dbReference type="ChEBI" id="CHEBI:173112"/>
        <dbReference type="EC" id="2.7.7.49"/>
    </reaction>
</comment>
<dbReference type="GO" id="GO:0004519">
    <property type="term" value="F:endonuclease activity"/>
    <property type="evidence" value="ECO:0007669"/>
    <property type="project" value="UniProtKB-KW"/>
</dbReference>
<dbReference type="VEuPathDB" id="FungiDB:VP01_10765g1"/>
<keyword evidence="11" id="KW-0808">Transferase</keyword>
<evidence type="ECO:0000256" key="5">
    <source>
        <dbReference type="ARBA" id="ARBA00022759"/>
    </source>
</evidence>
<dbReference type="GO" id="GO:0046872">
    <property type="term" value="F:metal ion binding"/>
    <property type="evidence" value="ECO:0007669"/>
    <property type="project" value="UniProtKB-KW"/>
</dbReference>
<keyword evidence="6" id="KW-0378">Hydrolase</keyword>
<evidence type="ECO:0000256" key="7">
    <source>
        <dbReference type="ARBA" id="ARBA00022842"/>
    </source>
</evidence>
<organism evidence="16 17">
    <name type="scientific">Puccinia sorghi</name>
    <dbReference type="NCBI Taxonomy" id="27349"/>
    <lineage>
        <taxon>Eukaryota</taxon>
        <taxon>Fungi</taxon>
        <taxon>Dikarya</taxon>
        <taxon>Basidiomycota</taxon>
        <taxon>Pucciniomycotina</taxon>
        <taxon>Pucciniomycetes</taxon>
        <taxon>Pucciniales</taxon>
        <taxon>Pucciniaceae</taxon>
        <taxon>Puccinia</taxon>
    </lineage>
</organism>
<comment type="catalytic activity">
    <reaction evidence="14">
        <text>DNA(n) + a 2'-deoxyribonucleoside 5'-triphosphate = DNA(n+1) + diphosphate</text>
        <dbReference type="Rhea" id="RHEA:22508"/>
        <dbReference type="Rhea" id="RHEA-COMP:17339"/>
        <dbReference type="Rhea" id="RHEA-COMP:17340"/>
        <dbReference type="ChEBI" id="CHEBI:33019"/>
        <dbReference type="ChEBI" id="CHEBI:61560"/>
        <dbReference type="ChEBI" id="CHEBI:173112"/>
        <dbReference type="EC" id="2.7.7.7"/>
    </reaction>
</comment>
<evidence type="ECO:0000256" key="11">
    <source>
        <dbReference type="ARBA" id="ARBA00022932"/>
    </source>
</evidence>
<dbReference type="GO" id="GO:0006310">
    <property type="term" value="P:DNA recombination"/>
    <property type="evidence" value="ECO:0007669"/>
    <property type="project" value="UniProtKB-KW"/>
</dbReference>
<keyword evidence="4" id="KW-0479">Metal-binding</keyword>
<dbReference type="InterPro" id="IPR039537">
    <property type="entry name" value="Retrotran_Ty1/copia-like"/>
</dbReference>
<keyword evidence="8" id="KW-0694">RNA-binding</keyword>
<keyword evidence="2" id="KW-0548">Nucleotidyltransferase</keyword>
<evidence type="ECO:0000313" key="17">
    <source>
        <dbReference type="Proteomes" id="UP000037035"/>
    </source>
</evidence>
<dbReference type="GO" id="GO:0032196">
    <property type="term" value="P:transposition"/>
    <property type="evidence" value="ECO:0007669"/>
    <property type="project" value="UniProtKB-KW"/>
</dbReference>
<dbReference type="PROSITE" id="PS50994">
    <property type="entry name" value="INTEGRASE"/>
    <property type="match status" value="1"/>
</dbReference>
<evidence type="ECO:0000259" key="15">
    <source>
        <dbReference type="PROSITE" id="PS50994"/>
    </source>
</evidence>
<dbReference type="GO" id="GO:0003964">
    <property type="term" value="F:RNA-directed DNA polymerase activity"/>
    <property type="evidence" value="ECO:0007669"/>
    <property type="project" value="UniProtKB-KW"/>
</dbReference>
<dbReference type="Gene3D" id="3.30.420.10">
    <property type="entry name" value="Ribonuclease H-like superfamily/Ribonuclease H"/>
    <property type="match status" value="1"/>
</dbReference>
<dbReference type="GO" id="GO:0015074">
    <property type="term" value="P:DNA integration"/>
    <property type="evidence" value="ECO:0007669"/>
    <property type="project" value="UniProtKB-KW"/>
</dbReference>
<sequence>TRGSFHSRHSKASKPFEEIHLDIVGHITPSSCQGHQYFLTIVDSCTRFCSAIPLKNKSEVGNSLTQALDFEARRIGYYPTVLHSDRGTEFINHTLTLNQIPAHKSKKSPFELFKNCSLPLNYFKPIGLKVSYLYLPDNFNSKLAQIGGLGTLVGYNEELRSYRVATETGK</sequence>
<dbReference type="OrthoDB" id="10267344at2759"/>
<accession>A0A0L6VTR8</accession>
<dbReference type="PANTHER" id="PTHR42648:SF11">
    <property type="entry name" value="TRANSPOSON TY4-P GAG-POL POLYPROTEIN"/>
    <property type="match status" value="1"/>
</dbReference>
<evidence type="ECO:0000256" key="6">
    <source>
        <dbReference type="ARBA" id="ARBA00022801"/>
    </source>
</evidence>